<comment type="caution">
    <text evidence="2">The sequence shown here is derived from an EMBL/GenBank/DDBJ whole genome shotgun (WGS) entry which is preliminary data.</text>
</comment>
<name>A0A7J8RK49_GOSDV</name>
<dbReference type="GO" id="GO:0004523">
    <property type="term" value="F:RNA-DNA hybrid ribonuclease activity"/>
    <property type="evidence" value="ECO:0007669"/>
    <property type="project" value="InterPro"/>
</dbReference>
<evidence type="ECO:0000259" key="1">
    <source>
        <dbReference type="Pfam" id="PF13456"/>
    </source>
</evidence>
<feature type="domain" description="RNase H type-1" evidence="1">
    <location>
        <begin position="2"/>
        <end position="59"/>
    </location>
</feature>
<accession>A0A7J8RK49</accession>
<evidence type="ECO:0000313" key="2">
    <source>
        <dbReference type="EMBL" id="MBA0614204.1"/>
    </source>
</evidence>
<gene>
    <name evidence="2" type="ORF">Godav_014529</name>
</gene>
<dbReference type="InterPro" id="IPR002156">
    <property type="entry name" value="RNaseH_domain"/>
</dbReference>
<dbReference type="EMBL" id="JABFAC010000005">
    <property type="protein sequence ID" value="MBA0614204.1"/>
    <property type="molecule type" value="Genomic_DNA"/>
</dbReference>
<organism evidence="2 3">
    <name type="scientific">Gossypium davidsonii</name>
    <name type="common">Davidson's cotton</name>
    <name type="synonym">Gossypium klotzschianum subsp. davidsonii</name>
    <dbReference type="NCBI Taxonomy" id="34287"/>
    <lineage>
        <taxon>Eukaryota</taxon>
        <taxon>Viridiplantae</taxon>
        <taxon>Streptophyta</taxon>
        <taxon>Embryophyta</taxon>
        <taxon>Tracheophyta</taxon>
        <taxon>Spermatophyta</taxon>
        <taxon>Magnoliopsida</taxon>
        <taxon>eudicotyledons</taxon>
        <taxon>Gunneridae</taxon>
        <taxon>Pentapetalae</taxon>
        <taxon>rosids</taxon>
        <taxon>malvids</taxon>
        <taxon>Malvales</taxon>
        <taxon>Malvaceae</taxon>
        <taxon>Malvoideae</taxon>
        <taxon>Gossypium</taxon>
    </lineage>
</organism>
<reference evidence="2 3" key="1">
    <citation type="journal article" date="2019" name="Genome Biol. Evol.">
        <title>Insights into the evolution of the New World diploid cottons (Gossypium, subgenus Houzingenia) based on genome sequencing.</title>
        <authorList>
            <person name="Grover C.E."/>
            <person name="Arick M.A. 2nd"/>
            <person name="Thrash A."/>
            <person name="Conover J.L."/>
            <person name="Sanders W.S."/>
            <person name="Peterson D.G."/>
            <person name="Frelichowski J.E."/>
            <person name="Scheffler J.A."/>
            <person name="Scheffler B.E."/>
            <person name="Wendel J.F."/>
        </authorList>
    </citation>
    <scope>NUCLEOTIDE SEQUENCE [LARGE SCALE GENOMIC DNA]</scope>
    <source>
        <strain evidence="2">27</strain>
        <tissue evidence="2">Leaf</tissue>
    </source>
</reference>
<dbReference type="Proteomes" id="UP000593561">
    <property type="component" value="Unassembled WGS sequence"/>
</dbReference>
<proteinExistence type="predicted"/>
<dbReference type="GO" id="GO:0003676">
    <property type="term" value="F:nucleic acid binding"/>
    <property type="evidence" value="ECO:0007669"/>
    <property type="project" value="InterPro"/>
</dbReference>
<sequence length="60" mass="6919">MLMAELWDILDGLQLVWNLSLKKVILETDNIEAIQAIQEVGKEQHDSSVIYSIKELIQHD</sequence>
<evidence type="ECO:0000313" key="3">
    <source>
        <dbReference type="Proteomes" id="UP000593561"/>
    </source>
</evidence>
<keyword evidence="3" id="KW-1185">Reference proteome</keyword>
<dbReference type="Pfam" id="PF13456">
    <property type="entry name" value="RVT_3"/>
    <property type="match status" value="1"/>
</dbReference>
<protein>
    <recommendedName>
        <fullName evidence="1">RNase H type-1 domain-containing protein</fullName>
    </recommendedName>
</protein>
<dbReference type="AlphaFoldDB" id="A0A7J8RK49"/>